<dbReference type="AlphaFoldDB" id="A0A2T0SK65"/>
<dbReference type="PANTHER" id="PTHR34310:SF9">
    <property type="entry name" value="BLR5716 PROTEIN"/>
    <property type="match status" value="1"/>
</dbReference>
<name>A0A2T0SK65_9PSEU</name>
<keyword evidence="3" id="KW-1185">Reference proteome</keyword>
<proteinExistence type="predicted"/>
<sequence length="121" mass="13267">MAREVKIPGPDHPITVTPTADRVVVRAGDRVIADTTKALTLQESTYPAVQYIPVGDIDQSVLRRTDTSTYCPFKGDASYYTITGGEDLTDVVWFYEEPYPAVAEIAGHVAFYPNKVDITVG</sequence>
<organism evidence="2 3">
    <name type="scientific">Umezawaea tangerina</name>
    <dbReference type="NCBI Taxonomy" id="84725"/>
    <lineage>
        <taxon>Bacteria</taxon>
        <taxon>Bacillati</taxon>
        <taxon>Actinomycetota</taxon>
        <taxon>Actinomycetes</taxon>
        <taxon>Pseudonocardiales</taxon>
        <taxon>Pseudonocardiaceae</taxon>
        <taxon>Umezawaea</taxon>
    </lineage>
</organism>
<gene>
    <name evidence="2" type="ORF">CLV43_119113</name>
</gene>
<dbReference type="OrthoDB" id="285364at2"/>
<evidence type="ECO:0000313" key="2">
    <source>
        <dbReference type="EMBL" id="PRY33801.1"/>
    </source>
</evidence>
<dbReference type="EMBL" id="PVTF01000019">
    <property type="protein sequence ID" value="PRY33801.1"/>
    <property type="molecule type" value="Genomic_DNA"/>
</dbReference>
<dbReference type="PANTHER" id="PTHR34310">
    <property type="entry name" value="DUF427 DOMAIN PROTEIN (AFU_ORTHOLOGUE AFUA_3G02220)"/>
    <property type="match status" value="1"/>
</dbReference>
<feature type="domain" description="DUF427" evidence="1">
    <location>
        <begin position="23"/>
        <end position="113"/>
    </location>
</feature>
<comment type="caution">
    <text evidence="2">The sequence shown here is derived from an EMBL/GenBank/DDBJ whole genome shotgun (WGS) entry which is preliminary data.</text>
</comment>
<dbReference type="InterPro" id="IPR007361">
    <property type="entry name" value="DUF427"/>
</dbReference>
<dbReference type="Proteomes" id="UP000239494">
    <property type="component" value="Unassembled WGS sequence"/>
</dbReference>
<dbReference type="Pfam" id="PF04248">
    <property type="entry name" value="NTP_transf_9"/>
    <property type="match status" value="1"/>
</dbReference>
<dbReference type="InterPro" id="IPR038694">
    <property type="entry name" value="DUF427_sf"/>
</dbReference>
<accession>A0A2T0SK65</accession>
<protein>
    <submittedName>
        <fullName evidence="2">Uncharacterized protein (DUF427 family)</fullName>
    </submittedName>
</protein>
<reference evidence="2 3" key="1">
    <citation type="submission" date="2018-03" db="EMBL/GenBank/DDBJ databases">
        <title>Genomic Encyclopedia of Archaeal and Bacterial Type Strains, Phase II (KMG-II): from individual species to whole genera.</title>
        <authorList>
            <person name="Goeker M."/>
        </authorList>
    </citation>
    <scope>NUCLEOTIDE SEQUENCE [LARGE SCALE GENOMIC DNA]</scope>
    <source>
        <strain evidence="2 3">DSM 44720</strain>
    </source>
</reference>
<dbReference type="RefSeq" id="WP_106195897.1">
    <property type="nucleotide sequence ID" value="NZ_PVTF01000019.1"/>
</dbReference>
<evidence type="ECO:0000259" key="1">
    <source>
        <dbReference type="Pfam" id="PF04248"/>
    </source>
</evidence>
<evidence type="ECO:0000313" key="3">
    <source>
        <dbReference type="Proteomes" id="UP000239494"/>
    </source>
</evidence>
<dbReference type="Gene3D" id="2.170.150.40">
    <property type="entry name" value="Domain of unknown function (DUF427)"/>
    <property type="match status" value="1"/>
</dbReference>